<evidence type="ECO:0000259" key="3">
    <source>
        <dbReference type="SMART" id="SM00822"/>
    </source>
</evidence>
<protein>
    <submittedName>
        <fullName evidence="4">SDR family oxidoreductase</fullName>
    </submittedName>
</protein>
<evidence type="ECO:0000256" key="1">
    <source>
        <dbReference type="ARBA" id="ARBA00006484"/>
    </source>
</evidence>
<dbReference type="PANTHER" id="PTHR42760">
    <property type="entry name" value="SHORT-CHAIN DEHYDROGENASES/REDUCTASES FAMILY MEMBER"/>
    <property type="match status" value="1"/>
</dbReference>
<dbReference type="CDD" id="cd05233">
    <property type="entry name" value="SDR_c"/>
    <property type="match status" value="1"/>
</dbReference>
<dbReference type="Proteomes" id="UP001143307">
    <property type="component" value="Unassembled WGS sequence"/>
</dbReference>
<proteinExistence type="inferred from homology"/>
<organism evidence="4 5">
    <name type="scientific">Candidatus Seongchinamella marina</name>
    <dbReference type="NCBI Taxonomy" id="2518990"/>
    <lineage>
        <taxon>Bacteria</taxon>
        <taxon>Pseudomonadati</taxon>
        <taxon>Pseudomonadota</taxon>
        <taxon>Gammaproteobacteria</taxon>
        <taxon>Cellvibrionales</taxon>
        <taxon>Halieaceae</taxon>
        <taxon>Seongchinamella</taxon>
    </lineage>
</organism>
<comment type="similarity">
    <text evidence="1">Belongs to the short-chain dehydrogenases/reductases (SDR) family.</text>
</comment>
<dbReference type="InterPro" id="IPR002347">
    <property type="entry name" value="SDR_fam"/>
</dbReference>
<accession>A0ABT3SR31</accession>
<dbReference type="RefSeq" id="WP_279251424.1">
    <property type="nucleotide sequence ID" value="NZ_SHNP01000001.1"/>
</dbReference>
<dbReference type="Pfam" id="PF13561">
    <property type="entry name" value="adh_short_C2"/>
    <property type="match status" value="1"/>
</dbReference>
<evidence type="ECO:0000313" key="4">
    <source>
        <dbReference type="EMBL" id="MCX2972405.1"/>
    </source>
</evidence>
<dbReference type="PRINTS" id="PR00081">
    <property type="entry name" value="GDHRDH"/>
</dbReference>
<dbReference type="PANTHER" id="PTHR42760:SF133">
    <property type="entry name" value="3-OXOACYL-[ACYL-CARRIER-PROTEIN] REDUCTASE"/>
    <property type="match status" value="1"/>
</dbReference>
<feature type="domain" description="Ketoreductase" evidence="3">
    <location>
        <begin position="7"/>
        <end position="186"/>
    </location>
</feature>
<dbReference type="Gene3D" id="3.40.50.720">
    <property type="entry name" value="NAD(P)-binding Rossmann-like Domain"/>
    <property type="match status" value="1"/>
</dbReference>
<sequence length="251" mass="26031">MGTLTGKTAVIVGASGEANFGAAIARRLAEEGANVVVSARRKEPLESLAAELGGLALPCDVTDESQIESLFSNTVEKYGNVDIAIYSAGVHAADMIADLTAESIRPSLEVSFIGALLFFKHAAASMKNGGSVVTISSLTARIPGPGLSVYAGARAGIDYAMKVAAQEYGAQKVRFNSIAAGLIETDMTSMFFAMDPVIDSHIEATPVGRMGNLVDMAEAALFLADGGRSGYINGQVLDLAGGQQMGHLPRF</sequence>
<name>A0ABT3SR31_9GAMM</name>
<keyword evidence="5" id="KW-1185">Reference proteome</keyword>
<dbReference type="EMBL" id="SHNP01000001">
    <property type="protein sequence ID" value="MCX2972405.1"/>
    <property type="molecule type" value="Genomic_DNA"/>
</dbReference>
<dbReference type="InterPro" id="IPR036291">
    <property type="entry name" value="NAD(P)-bd_dom_sf"/>
</dbReference>
<comment type="caution">
    <text evidence="4">The sequence shown here is derived from an EMBL/GenBank/DDBJ whole genome shotgun (WGS) entry which is preliminary data.</text>
</comment>
<dbReference type="SMART" id="SM00822">
    <property type="entry name" value="PKS_KR"/>
    <property type="match status" value="1"/>
</dbReference>
<gene>
    <name evidence="4" type="ORF">EYC87_02225</name>
</gene>
<keyword evidence="2" id="KW-0560">Oxidoreductase</keyword>
<reference evidence="4" key="1">
    <citation type="submission" date="2019-02" db="EMBL/GenBank/DDBJ databases">
        <authorList>
            <person name="Li S.-H."/>
        </authorList>
    </citation>
    <scope>NUCLEOTIDE SEQUENCE</scope>
    <source>
        <strain evidence="4">IMCC8485</strain>
    </source>
</reference>
<dbReference type="InterPro" id="IPR057326">
    <property type="entry name" value="KR_dom"/>
</dbReference>
<evidence type="ECO:0000256" key="2">
    <source>
        <dbReference type="ARBA" id="ARBA00023002"/>
    </source>
</evidence>
<evidence type="ECO:0000313" key="5">
    <source>
        <dbReference type="Proteomes" id="UP001143307"/>
    </source>
</evidence>
<dbReference type="SUPFAM" id="SSF51735">
    <property type="entry name" value="NAD(P)-binding Rossmann-fold domains"/>
    <property type="match status" value="1"/>
</dbReference>